<name>A0ACB9NF94_BAUVA</name>
<dbReference type="EMBL" id="CM039431">
    <property type="protein sequence ID" value="KAI4334785.1"/>
    <property type="molecule type" value="Genomic_DNA"/>
</dbReference>
<protein>
    <submittedName>
        <fullName evidence="1">Uncharacterized protein</fullName>
    </submittedName>
</protein>
<sequence>MALPLLLVLIGIFSSISGKTDAQSIGICYGQVADNLPPPQEVIDLFKTNGIGRMRIYNPDQATLQALSGSGIELVVGVPDEILRNLADAAAATAWVQTNILNFPDVKFKYIAVGNEIKPNAAAASFVLPAIQNINAAIVSANLQSQIKVSTAIELSLLGPSSPPSAGAFSSSARVYINPIISFLENNSAPLLANVYPYFAHISDPNDISLAYATFTSPSVVVQDGPIGYQNLFDAMLGALYAALEKAGATNLEVVVSESGWPSEGGTAADVGTATTYYHNLINHARVGTPKRPGEALEVYLFAMFDEDQKGPAETEKHFGLFSPSKQPKYQFCSSYKIIVVELANKVGKFNSDKFRGWDSGIAQIHYIEAAQSTIGICYGQVADNLPPPQEVIDLFKTNGIGRMRIYNPDQATLQALSGSGIELVVGVPNEILQTLANSADATAWVQTNILNFSDVKFKYINVGNEINPNDAAAQFVLPAMQNINAAIVSANLQSQIEVSTAIQFSLLGTSFPPSAGAFSPSASAYINPIINFLANNSAPLLANVYPYFAYIGDQNNISLAYATFTSSSVVVQDGPIGYKNIFDAILGALYAALEKAGAPNLEVVVSESGWPSDGGAAADVGTATTYYQNLINHAKVGTPKRPGEALEVYLFAMFDEDQKGAAETEKHFGLFSPSKQPKYQISFN</sequence>
<proteinExistence type="predicted"/>
<organism evidence="1 2">
    <name type="scientific">Bauhinia variegata</name>
    <name type="common">Purple orchid tree</name>
    <name type="synonym">Phanera variegata</name>
    <dbReference type="NCBI Taxonomy" id="167791"/>
    <lineage>
        <taxon>Eukaryota</taxon>
        <taxon>Viridiplantae</taxon>
        <taxon>Streptophyta</taxon>
        <taxon>Embryophyta</taxon>
        <taxon>Tracheophyta</taxon>
        <taxon>Spermatophyta</taxon>
        <taxon>Magnoliopsida</taxon>
        <taxon>eudicotyledons</taxon>
        <taxon>Gunneridae</taxon>
        <taxon>Pentapetalae</taxon>
        <taxon>rosids</taxon>
        <taxon>fabids</taxon>
        <taxon>Fabales</taxon>
        <taxon>Fabaceae</taxon>
        <taxon>Cercidoideae</taxon>
        <taxon>Cercideae</taxon>
        <taxon>Bauhiniinae</taxon>
        <taxon>Bauhinia</taxon>
    </lineage>
</organism>
<evidence type="ECO:0000313" key="1">
    <source>
        <dbReference type="EMBL" id="KAI4334785.1"/>
    </source>
</evidence>
<reference evidence="1 2" key="1">
    <citation type="journal article" date="2022" name="DNA Res.">
        <title>Chromosomal-level genome assembly of the orchid tree Bauhinia variegata (Leguminosae; Cercidoideae) supports the allotetraploid origin hypothesis of Bauhinia.</title>
        <authorList>
            <person name="Zhong Y."/>
            <person name="Chen Y."/>
            <person name="Zheng D."/>
            <person name="Pang J."/>
            <person name="Liu Y."/>
            <person name="Luo S."/>
            <person name="Meng S."/>
            <person name="Qian L."/>
            <person name="Wei D."/>
            <person name="Dai S."/>
            <person name="Zhou R."/>
        </authorList>
    </citation>
    <scope>NUCLEOTIDE SEQUENCE [LARGE SCALE GENOMIC DNA]</scope>
    <source>
        <strain evidence="1">BV-YZ2020</strain>
    </source>
</reference>
<gene>
    <name evidence="1" type="ORF">L6164_013495</name>
</gene>
<accession>A0ACB9NF94</accession>
<evidence type="ECO:0000313" key="2">
    <source>
        <dbReference type="Proteomes" id="UP000828941"/>
    </source>
</evidence>
<dbReference type="Proteomes" id="UP000828941">
    <property type="component" value="Chromosome 6"/>
</dbReference>
<keyword evidence="2" id="KW-1185">Reference proteome</keyword>
<comment type="caution">
    <text evidence="1">The sequence shown here is derived from an EMBL/GenBank/DDBJ whole genome shotgun (WGS) entry which is preliminary data.</text>
</comment>